<evidence type="ECO:0000313" key="4">
    <source>
        <dbReference type="Proteomes" id="UP000178538"/>
    </source>
</evidence>
<protein>
    <submittedName>
        <fullName evidence="3">dCTP deaminase</fullName>
    </submittedName>
</protein>
<dbReference type="InterPro" id="IPR011962">
    <property type="entry name" value="dCTP_deaminase"/>
</dbReference>
<organism evidence="3 4">
    <name type="scientific">Candidatus Zambryskibacteria bacterium RIFCSPHIGHO2_01_FULL_44_22b</name>
    <dbReference type="NCBI Taxonomy" id="1802737"/>
    <lineage>
        <taxon>Bacteria</taxon>
        <taxon>Candidatus Zambryskiibacteriota</taxon>
    </lineage>
</organism>
<evidence type="ECO:0000256" key="2">
    <source>
        <dbReference type="ARBA" id="ARBA00023080"/>
    </source>
</evidence>
<dbReference type="Gene3D" id="2.70.40.10">
    <property type="match status" value="1"/>
</dbReference>
<dbReference type="Proteomes" id="UP000178538">
    <property type="component" value="Unassembled WGS sequence"/>
</dbReference>
<accession>A0A1G2SZV0</accession>
<proteinExistence type="predicted"/>
<dbReference type="STRING" id="1802737.A2832_01060"/>
<dbReference type="CDD" id="cd07557">
    <property type="entry name" value="trimeric_dUTPase"/>
    <property type="match status" value="1"/>
</dbReference>
<dbReference type="InterPro" id="IPR033704">
    <property type="entry name" value="dUTPase_trimeric"/>
</dbReference>
<keyword evidence="2" id="KW-0546">Nucleotide metabolism</keyword>
<sequence length="191" mass="21381">MYLSDIDIKKAVKDGDIILSDFDEKRLQPASYDILLGNKFMLTEAHSADAIDPVKKKFAKTREVLLKKGETFTLHPGVSILGISIDYFGSRKYLLQLHGKSSLARVGLMVHNTAGLINPGHFLCITFELCNLNSIPIILTPGMPIAQLTFSKMLTEPATSHKKASSYVNDHWNIEKPPTNLKKKVKNFNRK</sequence>
<dbReference type="PANTHER" id="PTHR42680:SF3">
    <property type="entry name" value="DCTP DEAMINASE"/>
    <property type="match status" value="1"/>
</dbReference>
<comment type="caution">
    <text evidence="3">The sequence shown here is derived from an EMBL/GenBank/DDBJ whole genome shotgun (WGS) entry which is preliminary data.</text>
</comment>
<dbReference type="AlphaFoldDB" id="A0A1G2SZV0"/>
<reference evidence="3 4" key="1">
    <citation type="journal article" date="2016" name="Nat. Commun.">
        <title>Thousands of microbial genomes shed light on interconnected biogeochemical processes in an aquifer system.</title>
        <authorList>
            <person name="Anantharaman K."/>
            <person name="Brown C.T."/>
            <person name="Hug L.A."/>
            <person name="Sharon I."/>
            <person name="Castelle C.J."/>
            <person name="Probst A.J."/>
            <person name="Thomas B.C."/>
            <person name="Singh A."/>
            <person name="Wilkins M.J."/>
            <person name="Karaoz U."/>
            <person name="Brodie E.L."/>
            <person name="Williams K.H."/>
            <person name="Hubbard S.S."/>
            <person name="Banfield J.F."/>
        </authorList>
    </citation>
    <scope>NUCLEOTIDE SEQUENCE [LARGE SCALE GENOMIC DNA]</scope>
</reference>
<keyword evidence="1" id="KW-0378">Hydrolase</keyword>
<dbReference type="InterPro" id="IPR036157">
    <property type="entry name" value="dUTPase-like_sf"/>
</dbReference>
<gene>
    <name evidence="3" type="ORF">A2832_01060</name>
</gene>
<evidence type="ECO:0000256" key="1">
    <source>
        <dbReference type="ARBA" id="ARBA00022801"/>
    </source>
</evidence>
<dbReference type="GO" id="GO:0008829">
    <property type="term" value="F:dCTP deaminase activity"/>
    <property type="evidence" value="ECO:0007669"/>
    <property type="project" value="InterPro"/>
</dbReference>
<dbReference type="PANTHER" id="PTHR42680">
    <property type="entry name" value="DCTP DEAMINASE"/>
    <property type="match status" value="1"/>
</dbReference>
<dbReference type="EMBL" id="MHVG01000018">
    <property type="protein sequence ID" value="OHA90567.1"/>
    <property type="molecule type" value="Genomic_DNA"/>
</dbReference>
<dbReference type="GO" id="GO:0015949">
    <property type="term" value="P:nucleobase-containing small molecule interconversion"/>
    <property type="evidence" value="ECO:0007669"/>
    <property type="project" value="TreeGrafter"/>
</dbReference>
<evidence type="ECO:0000313" key="3">
    <source>
        <dbReference type="EMBL" id="OHA90567.1"/>
    </source>
</evidence>
<dbReference type="SUPFAM" id="SSF51283">
    <property type="entry name" value="dUTPase-like"/>
    <property type="match status" value="1"/>
</dbReference>
<dbReference type="Pfam" id="PF22769">
    <property type="entry name" value="DCD"/>
    <property type="match status" value="1"/>
</dbReference>
<dbReference type="NCBIfam" id="TIGR02274">
    <property type="entry name" value="dCTP_deam"/>
    <property type="match status" value="1"/>
</dbReference>
<dbReference type="GO" id="GO:0006229">
    <property type="term" value="P:dUTP biosynthetic process"/>
    <property type="evidence" value="ECO:0007669"/>
    <property type="project" value="InterPro"/>
</dbReference>
<name>A0A1G2SZV0_9BACT</name>